<evidence type="ECO:0000259" key="2">
    <source>
        <dbReference type="PROSITE" id="PS50835"/>
    </source>
</evidence>
<dbReference type="EMBL" id="JAPFRF010000011">
    <property type="protein sequence ID" value="KAJ7317322.1"/>
    <property type="molecule type" value="Genomic_DNA"/>
</dbReference>
<dbReference type="GO" id="GO:0009897">
    <property type="term" value="C:external side of plasma membrane"/>
    <property type="evidence" value="ECO:0007669"/>
    <property type="project" value="TreeGrafter"/>
</dbReference>
<gene>
    <name evidence="3" type="ORF">JRQ81_003484</name>
</gene>
<reference evidence="3" key="1">
    <citation type="journal article" date="2023" name="DNA Res.">
        <title>Chromosome-level genome assembly of Phrynocephalus forsythii using third-generation DNA sequencing and Hi-C analysis.</title>
        <authorList>
            <person name="Qi Y."/>
            <person name="Zhao W."/>
            <person name="Zhao Y."/>
            <person name="Niu C."/>
            <person name="Cao S."/>
            <person name="Zhang Y."/>
        </authorList>
    </citation>
    <scope>NUCLEOTIDE SEQUENCE</scope>
    <source>
        <tissue evidence="3">Muscle</tissue>
    </source>
</reference>
<dbReference type="GO" id="GO:1990782">
    <property type="term" value="F:protein tyrosine kinase binding"/>
    <property type="evidence" value="ECO:0007669"/>
    <property type="project" value="TreeGrafter"/>
</dbReference>
<evidence type="ECO:0000256" key="1">
    <source>
        <dbReference type="SAM" id="SignalP"/>
    </source>
</evidence>
<dbReference type="GO" id="GO:0042110">
    <property type="term" value="P:T cell activation"/>
    <property type="evidence" value="ECO:0007669"/>
    <property type="project" value="TreeGrafter"/>
</dbReference>
<dbReference type="SUPFAM" id="SSF48726">
    <property type="entry name" value="Immunoglobulin"/>
    <property type="match status" value="4"/>
</dbReference>
<dbReference type="InterPro" id="IPR013783">
    <property type="entry name" value="Ig-like_fold"/>
</dbReference>
<evidence type="ECO:0000313" key="3">
    <source>
        <dbReference type="EMBL" id="KAJ7317322.1"/>
    </source>
</evidence>
<dbReference type="AlphaFoldDB" id="A0A9Q0XN49"/>
<organism evidence="3 4">
    <name type="scientific">Phrynocephalus forsythii</name>
    <dbReference type="NCBI Taxonomy" id="171643"/>
    <lineage>
        <taxon>Eukaryota</taxon>
        <taxon>Metazoa</taxon>
        <taxon>Chordata</taxon>
        <taxon>Craniata</taxon>
        <taxon>Vertebrata</taxon>
        <taxon>Euteleostomi</taxon>
        <taxon>Lepidosauria</taxon>
        <taxon>Squamata</taxon>
        <taxon>Bifurcata</taxon>
        <taxon>Unidentata</taxon>
        <taxon>Episquamata</taxon>
        <taxon>Toxicofera</taxon>
        <taxon>Iguania</taxon>
        <taxon>Acrodonta</taxon>
        <taxon>Agamidae</taxon>
        <taxon>Agaminae</taxon>
        <taxon>Phrynocephalus</taxon>
    </lineage>
</organism>
<feature type="domain" description="Ig-like" evidence="2">
    <location>
        <begin position="248"/>
        <end position="326"/>
    </location>
</feature>
<dbReference type="GO" id="GO:0045121">
    <property type="term" value="C:membrane raft"/>
    <property type="evidence" value="ECO:0007669"/>
    <property type="project" value="TreeGrafter"/>
</dbReference>
<dbReference type="GO" id="GO:0035723">
    <property type="term" value="P:interleukin-15-mediated signaling pathway"/>
    <property type="evidence" value="ECO:0007669"/>
    <property type="project" value="TreeGrafter"/>
</dbReference>
<dbReference type="GO" id="GO:0070374">
    <property type="term" value="P:positive regulation of ERK1 and ERK2 cascade"/>
    <property type="evidence" value="ECO:0007669"/>
    <property type="project" value="TreeGrafter"/>
</dbReference>
<dbReference type="InterPro" id="IPR007110">
    <property type="entry name" value="Ig-like_dom"/>
</dbReference>
<dbReference type="PROSITE" id="PS50835">
    <property type="entry name" value="IG_LIKE"/>
    <property type="match status" value="3"/>
</dbReference>
<dbReference type="GO" id="GO:0042289">
    <property type="term" value="F:MHC class II protein binding"/>
    <property type="evidence" value="ECO:0007669"/>
    <property type="project" value="TreeGrafter"/>
</dbReference>
<dbReference type="Gene3D" id="2.60.40.10">
    <property type="entry name" value="Immunoglobulins"/>
    <property type="match status" value="4"/>
</dbReference>
<dbReference type="PANTHER" id="PTHR11422">
    <property type="entry name" value="T-CELL SURFACE GLYCOPROTEIN CD4"/>
    <property type="match status" value="1"/>
</dbReference>
<feature type="domain" description="Ig-like" evidence="2">
    <location>
        <begin position="330"/>
        <end position="406"/>
    </location>
</feature>
<dbReference type="Pfam" id="PF13927">
    <property type="entry name" value="Ig_3"/>
    <property type="match status" value="1"/>
</dbReference>
<name>A0A9Q0XN49_9SAUR</name>
<dbReference type="InterPro" id="IPR036179">
    <property type="entry name" value="Ig-like_dom_sf"/>
</dbReference>
<dbReference type="Proteomes" id="UP001142489">
    <property type="component" value="Unassembled WGS sequence"/>
</dbReference>
<feature type="signal peptide" evidence="1">
    <location>
        <begin position="1"/>
        <end position="19"/>
    </location>
</feature>
<dbReference type="SMART" id="SM00409">
    <property type="entry name" value="IG"/>
    <property type="match status" value="4"/>
</dbReference>
<accession>A0A9Q0XN49</accession>
<keyword evidence="1" id="KW-0732">Signal</keyword>
<evidence type="ECO:0000313" key="4">
    <source>
        <dbReference type="Proteomes" id="UP001142489"/>
    </source>
</evidence>
<dbReference type="InterPro" id="IPR003599">
    <property type="entry name" value="Ig_sub"/>
</dbReference>
<proteinExistence type="predicted"/>
<dbReference type="OrthoDB" id="9937043at2759"/>
<dbReference type="PANTHER" id="PTHR11422:SF12">
    <property type="entry name" value="MICROFIBRIL-ASSOCIATED GLYCOPROTEIN 3"/>
    <property type="match status" value="1"/>
</dbReference>
<feature type="domain" description="Ig-like" evidence="2">
    <location>
        <begin position="144"/>
        <end position="231"/>
    </location>
</feature>
<sequence>MTSVFFFWTIALSLQWTNARNISTVPGEKYKVWAKEGSRTILPCILSPQKLESTWRQLYKGLVVRWDWDGGSSHKRRRLVLKMEPSGLKKMALSTMLRTTVWDPGFLKGNFSLQIDPLLKEDAGIYEALVKYGRNLWHCQVKLGVVTVTASPPGPLVESEAVRLTCSSTHPEKPTKIRWFYAGVLIPVTGRFISLHHSLSISRLVSYDSGFWACELTFASGERIYAEHKLQVIGFAESMVSVVYTAAGSDVRLPCMLNDNPLEYGISRGLVRWTDMTRKEITATPIPSPGSNRDFTLHLPAVGLEDTGQYLCEITLQGTTITKNVTLAVMTVTTSTEVAAVMEGSHLLLTCNLSYQTGNEHFQWRQLGFRSWPTAASRSAEVSSRKTTLEFPAVSLSDAGTWECRVYGSRWTAWICTVSSGNCRYPDLQFTAYQC</sequence>
<feature type="chain" id="PRO_5040106452" description="Ig-like domain-containing protein" evidence="1">
    <location>
        <begin position="20"/>
        <end position="435"/>
    </location>
</feature>
<comment type="caution">
    <text evidence="3">The sequence shown here is derived from an EMBL/GenBank/DDBJ whole genome shotgun (WGS) entry which is preliminary data.</text>
</comment>
<protein>
    <recommendedName>
        <fullName evidence="2">Ig-like domain-containing protein</fullName>
    </recommendedName>
</protein>
<keyword evidence="4" id="KW-1185">Reference proteome</keyword>